<dbReference type="InterPro" id="IPR050599">
    <property type="entry name" value="VDCC_alpha-1_subunit"/>
</dbReference>
<dbReference type="GO" id="GO:0008331">
    <property type="term" value="F:high voltage-gated calcium channel activity"/>
    <property type="evidence" value="ECO:0007669"/>
    <property type="project" value="TreeGrafter"/>
</dbReference>
<evidence type="ECO:0000256" key="13">
    <source>
        <dbReference type="RuleBase" id="RU003808"/>
    </source>
</evidence>
<protein>
    <recommendedName>
        <fullName evidence="13">Voltage-dependent L-type calcium channel subunit alpha</fullName>
    </recommendedName>
</protein>
<evidence type="ECO:0000256" key="4">
    <source>
        <dbReference type="ARBA" id="ARBA00022673"/>
    </source>
</evidence>
<dbReference type="InterPro" id="IPR005821">
    <property type="entry name" value="Ion_trans_dom"/>
</dbReference>
<reference evidence="17 18" key="2">
    <citation type="submission" date="2018-11" db="EMBL/GenBank/DDBJ databases">
        <authorList>
            <consortium name="Pathogen Informatics"/>
        </authorList>
    </citation>
    <scope>NUCLEOTIDE SEQUENCE [LARGE SCALE GENOMIC DNA]</scope>
    <source>
        <strain evidence="17 18">Egypt</strain>
    </source>
</reference>
<dbReference type="PANTHER" id="PTHR45628:SF1">
    <property type="entry name" value="VOLTAGE-DEPENDENT CALCIUM CHANNEL TYPE D SUBUNIT ALPHA-1"/>
    <property type="match status" value="1"/>
</dbReference>
<keyword evidence="5 15" id="KW-0812">Transmembrane</keyword>
<evidence type="ECO:0000256" key="6">
    <source>
        <dbReference type="ARBA" id="ARBA00022837"/>
    </source>
</evidence>
<evidence type="ECO:0000256" key="10">
    <source>
        <dbReference type="ARBA" id="ARBA00023136"/>
    </source>
</evidence>
<evidence type="ECO:0000256" key="14">
    <source>
        <dbReference type="SAM" id="MobiDB-lite"/>
    </source>
</evidence>
<evidence type="ECO:0000256" key="2">
    <source>
        <dbReference type="ARBA" id="ARBA00022448"/>
    </source>
</evidence>
<evidence type="ECO:0000256" key="11">
    <source>
        <dbReference type="ARBA" id="ARBA00023303"/>
    </source>
</evidence>
<evidence type="ECO:0000256" key="1">
    <source>
        <dbReference type="ARBA" id="ARBA00004141"/>
    </source>
</evidence>
<dbReference type="InterPro" id="IPR005446">
    <property type="entry name" value="VDCC_L_a1su"/>
</dbReference>
<comment type="subcellular location">
    <subcellularLocation>
        <location evidence="1 13">Membrane</location>
        <topology evidence="1 13">Multi-pass membrane protein</topology>
    </subcellularLocation>
</comment>
<dbReference type="Gene3D" id="1.20.120.350">
    <property type="entry name" value="Voltage-gated potassium channels. Chain C"/>
    <property type="match status" value="1"/>
</dbReference>
<dbReference type="PRINTS" id="PR01630">
    <property type="entry name" value="LVDCCALPHA1"/>
</dbReference>
<gene>
    <name evidence="17" type="ORF">ECPE_LOCUS6716</name>
</gene>
<feature type="transmembrane region" description="Helical" evidence="15">
    <location>
        <begin position="333"/>
        <end position="358"/>
    </location>
</feature>
<proteinExistence type="inferred from homology"/>
<keyword evidence="2" id="KW-0813">Transport</keyword>
<evidence type="ECO:0000259" key="16">
    <source>
        <dbReference type="Pfam" id="PF00520"/>
    </source>
</evidence>
<evidence type="ECO:0000313" key="17">
    <source>
        <dbReference type="EMBL" id="VDP79137.1"/>
    </source>
</evidence>
<dbReference type="GO" id="GO:0005891">
    <property type="term" value="C:voltage-gated calcium channel complex"/>
    <property type="evidence" value="ECO:0007669"/>
    <property type="project" value="InterPro"/>
</dbReference>
<feature type="binding site" evidence="12">
    <location>
        <position position="317"/>
    </location>
    <ligand>
        <name>Ca(2+)</name>
        <dbReference type="ChEBI" id="CHEBI:29108"/>
    </ligand>
</feature>
<comment type="function">
    <text evidence="13">Voltage-sensitive calcium channels (VSCC) mediate the entry of calcium ions into excitable cells and are also involved in a variety of calcium-dependent processes, including muscle contraction, hormone or neurotransmitter release, gene expression, cell motility, cell division and cell death.</text>
</comment>
<dbReference type="FunFam" id="1.20.120.350:FF:000095">
    <property type="entry name" value="Voltage-gated Ca2+ channel, alpha subunit"/>
    <property type="match status" value="1"/>
</dbReference>
<dbReference type="InterPro" id="IPR027359">
    <property type="entry name" value="Volt_channel_dom_sf"/>
</dbReference>
<keyword evidence="12" id="KW-0479">Metal-binding</keyword>
<dbReference type="InterPro" id="IPR002077">
    <property type="entry name" value="VDCCAlpha1"/>
</dbReference>
<dbReference type="SUPFAM" id="SSF81324">
    <property type="entry name" value="Voltage-gated potassium channels"/>
    <property type="match status" value="1"/>
</dbReference>
<keyword evidence="4 13" id="KW-0107">Calcium channel</keyword>
<reference evidence="19" key="1">
    <citation type="submission" date="2016-06" db="UniProtKB">
        <authorList>
            <consortium name="WormBaseParasite"/>
        </authorList>
    </citation>
    <scope>IDENTIFICATION</scope>
</reference>
<organism evidence="19">
    <name type="scientific">Echinostoma caproni</name>
    <dbReference type="NCBI Taxonomy" id="27848"/>
    <lineage>
        <taxon>Eukaryota</taxon>
        <taxon>Metazoa</taxon>
        <taxon>Spiralia</taxon>
        <taxon>Lophotrochozoa</taxon>
        <taxon>Platyhelminthes</taxon>
        <taxon>Trematoda</taxon>
        <taxon>Digenea</taxon>
        <taxon>Plagiorchiida</taxon>
        <taxon>Echinostomata</taxon>
        <taxon>Echinostomatoidea</taxon>
        <taxon>Echinostomatidae</taxon>
        <taxon>Echinostoma</taxon>
    </lineage>
</organism>
<feature type="region of interest" description="Disordered" evidence="14">
    <location>
        <begin position="1"/>
        <end position="20"/>
    </location>
</feature>
<dbReference type="GO" id="GO:0046872">
    <property type="term" value="F:metal ion binding"/>
    <property type="evidence" value="ECO:0007669"/>
    <property type="project" value="UniProtKB-KW"/>
</dbReference>
<keyword evidence="11" id="KW-0407">Ion channel</keyword>
<dbReference type="PRINTS" id="PR00167">
    <property type="entry name" value="CACHANNEL"/>
</dbReference>
<dbReference type="Proteomes" id="UP000272942">
    <property type="component" value="Unassembled WGS sequence"/>
</dbReference>
<dbReference type="EMBL" id="UZAN01043741">
    <property type="protein sequence ID" value="VDP79137.1"/>
    <property type="molecule type" value="Genomic_DNA"/>
</dbReference>
<evidence type="ECO:0000256" key="15">
    <source>
        <dbReference type="SAM" id="Phobius"/>
    </source>
</evidence>
<dbReference type="PANTHER" id="PTHR45628">
    <property type="entry name" value="VOLTAGE-DEPENDENT CALCIUM CHANNEL TYPE A SUBUNIT ALPHA-1"/>
    <property type="match status" value="1"/>
</dbReference>
<feature type="domain" description="Ion transport" evidence="16">
    <location>
        <begin position="82"/>
        <end position="368"/>
    </location>
</feature>
<dbReference type="Gene3D" id="1.10.287.70">
    <property type="match status" value="1"/>
</dbReference>
<feature type="compositionally biased region" description="Low complexity" evidence="14">
    <location>
        <begin position="1"/>
        <end position="11"/>
    </location>
</feature>
<evidence type="ECO:0000256" key="9">
    <source>
        <dbReference type="ARBA" id="ARBA00023065"/>
    </source>
</evidence>
<keyword evidence="9" id="KW-0406">Ion transport</keyword>
<evidence type="ECO:0000256" key="3">
    <source>
        <dbReference type="ARBA" id="ARBA00022568"/>
    </source>
</evidence>
<keyword evidence="3 13" id="KW-0109">Calcium transport</keyword>
<dbReference type="AlphaFoldDB" id="A0A183AID1"/>
<evidence type="ECO:0000256" key="7">
    <source>
        <dbReference type="ARBA" id="ARBA00022882"/>
    </source>
</evidence>
<comment type="similarity">
    <text evidence="13">Belongs to the calcium channel alpha-1 subunit (TC 1.A.1.11) family.</text>
</comment>
<evidence type="ECO:0000256" key="5">
    <source>
        <dbReference type="ARBA" id="ARBA00022692"/>
    </source>
</evidence>
<dbReference type="OrthoDB" id="431720at2759"/>
<accession>A0A183AID1</accession>
<evidence type="ECO:0000256" key="8">
    <source>
        <dbReference type="ARBA" id="ARBA00022989"/>
    </source>
</evidence>
<keyword evidence="6 12" id="KW-0106">Calcium</keyword>
<dbReference type="Gene3D" id="6.10.250.2500">
    <property type="match status" value="1"/>
</dbReference>
<keyword evidence="8 15" id="KW-1133">Transmembrane helix</keyword>
<feature type="transmembrane region" description="Helical" evidence="15">
    <location>
        <begin position="303"/>
        <end position="327"/>
    </location>
</feature>
<dbReference type="FunFam" id="1.10.287.70:FF:000007">
    <property type="entry name" value="Voltage-dependent L-type calcium channel subunit alpha"/>
    <property type="match status" value="1"/>
</dbReference>
<evidence type="ECO:0000313" key="19">
    <source>
        <dbReference type="WBParaSite" id="ECPE_0000672901-mRNA-1"/>
    </source>
</evidence>
<dbReference type="Pfam" id="PF00520">
    <property type="entry name" value="Ion_trans"/>
    <property type="match status" value="1"/>
</dbReference>
<feature type="transmembrane region" description="Helical" evidence="15">
    <location>
        <begin position="212"/>
        <end position="234"/>
    </location>
</feature>
<name>A0A183AID1_9TREM</name>
<dbReference type="GO" id="GO:0098703">
    <property type="term" value="P:calcium ion import across plasma membrane"/>
    <property type="evidence" value="ECO:0007669"/>
    <property type="project" value="TreeGrafter"/>
</dbReference>
<evidence type="ECO:0000256" key="12">
    <source>
        <dbReference type="PIRSR" id="PIRSR602077-1"/>
    </source>
</evidence>
<sequence length="426" mass="47998">MLLPPGSQNPWGSPPGGGGGAGNAFLSSNRPVIADLALAALKERGEVQKRRICPQFRTDRSLCLMTKKNPIRRFCIGIVDAKPFDYFILATILCNCMALAFNHPYPGEDSNTVNMVLEKVELAFVIIFTTESALKIIAYGFVLHPGAYLRTFWNVLDFSIVLIGLSSKALENMNVDVKALRAFRVLRPLRLLSGLPSLQVVLNSIITAMVPLLHIALLVIFVIIVYAIVGLELFQSKLHFTCYRNTSLAPEMMPNPRPCTKNTSAMGFKCSELGPEYYCEDMWGKDAERYTGPQGGIISFDNFLYSMLTVFVCITMEGWTSTGYYVSDAIGSWWPWIYFVTLILLGSFFVMNLVLGVLSGEFSKEKEKIDRTLLFRKERQEKREQQDYLGYKEWIELAEELSDSEGEDKTSEDVESGKFFRTILLH</sequence>
<keyword evidence="10 15" id="KW-0472">Membrane</keyword>
<dbReference type="WBParaSite" id="ECPE_0000672901-mRNA-1">
    <property type="protein sequence ID" value="ECPE_0000672901-mRNA-1"/>
    <property type="gene ID" value="ECPE_0000672901"/>
</dbReference>
<keyword evidence="7 13" id="KW-0851">Voltage-gated channel</keyword>
<keyword evidence="18" id="KW-1185">Reference proteome</keyword>
<evidence type="ECO:0000313" key="18">
    <source>
        <dbReference type="Proteomes" id="UP000272942"/>
    </source>
</evidence>